<dbReference type="Proteomes" id="UP000276834">
    <property type="component" value="Unassembled WGS sequence"/>
</dbReference>
<dbReference type="EMBL" id="QUSF01000012">
    <property type="protein sequence ID" value="RLW04928.1"/>
    <property type="molecule type" value="Genomic_DNA"/>
</dbReference>
<keyword evidence="2" id="KW-1185">Reference proteome</keyword>
<gene>
    <name evidence="1" type="ORF">DV515_00005713</name>
</gene>
<evidence type="ECO:0000313" key="1">
    <source>
        <dbReference type="EMBL" id="RLW04928.1"/>
    </source>
</evidence>
<protein>
    <submittedName>
        <fullName evidence="1">Uncharacterized protein</fullName>
    </submittedName>
</protein>
<evidence type="ECO:0000313" key="2">
    <source>
        <dbReference type="Proteomes" id="UP000276834"/>
    </source>
</evidence>
<reference evidence="1 2" key="1">
    <citation type="journal article" date="2018" name="Proc. R. Soc. B">
        <title>A non-coding region near Follistatin controls head colour polymorphism in the Gouldian finch.</title>
        <authorList>
            <person name="Toomey M.B."/>
            <person name="Marques C.I."/>
            <person name="Andrade P."/>
            <person name="Araujo P.M."/>
            <person name="Sabatino S."/>
            <person name="Gazda M.A."/>
            <person name="Afonso S."/>
            <person name="Lopes R.J."/>
            <person name="Corbo J.C."/>
            <person name="Carneiro M."/>
        </authorList>
    </citation>
    <scope>NUCLEOTIDE SEQUENCE [LARGE SCALE GENOMIC DNA]</scope>
    <source>
        <strain evidence="1">Red01</strain>
        <tissue evidence="1">Muscle</tissue>
    </source>
</reference>
<dbReference type="OrthoDB" id="10662984at2759"/>
<sequence>MEGQALSSVTKTATALAISMVAMPANCLQKDEPLCPFLTPDYLAVDFGVRSVAYQSPGPKYATHVFSCYLGCCHHKATCDPGAADAAFAADLDLAFIARRTQKGLQKSTLVAENYIRKHNCLVKSHPLQRISCSSRAIPPLQPAWQKLLASLCGSYRYRLSGAALCVPRMRLRAGRGSTRSRCARISPRCLLPKDILSTSNTDVKGDNVRLFASLLLQGDHPSRKPLLLKKGLLRRKEDGAQPKPLDLNPKSRFRSEFRAPISFPKKQSQASELLLGLHLNFAAQVQRCLILRSHMWGKRWWPWGLGVPPALQSSQPMGSLVFTTLWCRERQGSSSGWASTQAFCRWEIKVSQNFLQALTHHSVGSRSFNLLSPHPKP</sequence>
<proteinExistence type="predicted"/>
<name>A0A3L8SNH1_CHLGU</name>
<accession>A0A3L8SNH1</accession>
<organism evidence="1 2">
    <name type="scientific">Chloebia gouldiae</name>
    <name type="common">Gouldian finch</name>
    <name type="synonym">Erythrura gouldiae</name>
    <dbReference type="NCBI Taxonomy" id="44316"/>
    <lineage>
        <taxon>Eukaryota</taxon>
        <taxon>Metazoa</taxon>
        <taxon>Chordata</taxon>
        <taxon>Craniata</taxon>
        <taxon>Vertebrata</taxon>
        <taxon>Euteleostomi</taxon>
        <taxon>Archelosauria</taxon>
        <taxon>Archosauria</taxon>
        <taxon>Dinosauria</taxon>
        <taxon>Saurischia</taxon>
        <taxon>Theropoda</taxon>
        <taxon>Coelurosauria</taxon>
        <taxon>Aves</taxon>
        <taxon>Neognathae</taxon>
        <taxon>Neoaves</taxon>
        <taxon>Telluraves</taxon>
        <taxon>Australaves</taxon>
        <taxon>Passeriformes</taxon>
        <taxon>Passeroidea</taxon>
        <taxon>Passeridae</taxon>
        <taxon>Chloebia</taxon>
    </lineage>
</organism>
<dbReference type="AlphaFoldDB" id="A0A3L8SNH1"/>
<comment type="caution">
    <text evidence="1">The sequence shown here is derived from an EMBL/GenBank/DDBJ whole genome shotgun (WGS) entry which is preliminary data.</text>
</comment>